<evidence type="ECO:0000313" key="5">
    <source>
        <dbReference type="Proteomes" id="UP000256328"/>
    </source>
</evidence>
<dbReference type="SMART" id="SM00066">
    <property type="entry name" value="GAL4"/>
    <property type="match status" value="1"/>
</dbReference>
<feature type="compositionally biased region" description="Polar residues" evidence="2">
    <location>
        <begin position="81"/>
        <end position="100"/>
    </location>
</feature>
<feature type="region of interest" description="Disordered" evidence="2">
    <location>
        <begin position="57"/>
        <end position="129"/>
    </location>
</feature>
<dbReference type="PROSITE" id="PS00463">
    <property type="entry name" value="ZN2_CY6_FUNGAL_1"/>
    <property type="match status" value="1"/>
</dbReference>
<feature type="domain" description="Zn(2)-C6 fungal-type" evidence="3">
    <location>
        <begin position="25"/>
        <end position="55"/>
    </location>
</feature>
<dbReference type="InterPro" id="IPR021858">
    <property type="entry name" value="Fun_TF"/>
</dbReference>
<dbReference type="Gene3D" id="4.10.240.10">
    <property type="entry name" value="Zn(2)-C6 fungal-type DNA-binding domain"/>
    <property type="match status" value="1"/>
</dbReference>
<sequence>MDEKKLAASKVTGTTRRAHRKSRMGCRHCKLRKVKCDEVKPVCGSCRRRDLQCDFSPKERASGKASAPPVEIPRLDAVVGRQSSRSMSLDTRDPSISTSKTSREGSKAPSSVHQPSPSPRPSSSRTSSICTIGTPADRLLELRLFHHYCTLTTPPPLPPHEAALRDMSFPRFYQWSTWSTNLALANPTLMDAILACSAVHLRFFNSTDRTLHRAAHQYMARALSQQATALRGGINKENAEVVFATAAYIAFHSSISMSQGNEGSEPGRRTLPLHWFRPVQGIKAVLKASWPYLDHTEIKAHLENQTSQCEEELARVPTFCFSFLLEGLDTQDIDQETRDTYITAVMHLSKIQVSRMHRHVLRFPAVVNERFITLIEECDPRALAIVGYFFMCLREIKEIWWVRPTIKREFDVLMTLLPEEWWDRMQWAKWVVDGKRDAMEAEKEQPMVGAGTPPMDNSNDTNGLDDLGFEHCAGNDAAQMDLRAAMEKTQFYCAPYHAGNGTSDLLSSTSTTETVSPSTSSGQQCPNPELEHGVWCDGAPVRIEGEAF</sequence>
<evidence type="ECO:0000256" key="2">
    <source>
        <dbReference type="SAM" id="MobiDB-lite"/>
    </source>
</evidence>
<dbReference type="InterPro" id="IPR036864">
    <property type="entry name" value="Zn2-C6_fun-type_DNA-bd_sf"/>
</dbReference>
<dbReference type="InterPro" id="IPR052400">
    <property type="entry name" value="Zn2-C6_fungal_TF"/>
</dbReference>
<dbReference type="GO" id="GO:0000981">
    <property type="term" value="F:DNA-binding transcription factor activity, RNA polymerase II-specific"/>
    <property type="evidence" value="ECO:0007669"/>
    <property type="project" value="InterPro"/>
</dbReference>
<evidence type="ECO:0000313" key="4">
    <source>
        <dbReference type="EMBL" id="RDW94859.1"/>
    </source>
</evidence>
<gene>
    <name evidence="4" type="ORF">BP5796_00622</name>
</gene>
<feature type="compositionally biased region" description="Low complexity" evidence="2">
    <location>
        <begin position="504"/>
        <end position="521"/>
    </location>
</feature>
<dbReference type="InterPro" id="IPR001138">
    <property type="entry name" value="Zn2Cys6_DnaBD"/>
</dbReference>
<organism evidence="4 5">
    <name type="scientific">Coleophoma crateriformis</name>
    <dbReference type="NCBI Taxonomy" id="565419"/>
    <lineage>
        <taxon>Eukaryota</taxon>
        <taxon>Fungi</taxon>
        <taxon>Dikarya</taxon>
        <taxon>Ascomycota</taxon>
        <taxon>Pezizomycotina</taxon>
        <taxon>Leotiomycetes</taxon>
        <taxon>Helotiales</taxon>
        <taxon>Dermateaceae</taxon>
        <taxon>Coleophoma</taxon>
    </lineage>
</organism>
<dbReference type="PANTHER" id="PTHR47657">
    <property type="entry name" value="STEROL REGULATORY ELEMENT-BINDING PROTEIN ECM22"/>
    <property type="match status" value="1"/>
</dbReference>
<dbReference type="Pfam" id="PF00172">
    <property type="entry name" value="Zn_clus"/>
    <property type="match status" value="1"/>
</dbReference>
<feature type="compositionally biased region" description="Low complexity" evidence="2">
    <location>
        <begin position="109"/>
        <end position="128"/>
    </location>
</feature>
<dbReference type="PROSITE" id="PS50048">
    <property type="entry name" value="ZN2_CY6_FUNGAL_2"/>
    <property type="match status" value="1"/>
</dbReference>
<keyword evidence="5" id="KW-1185">Reference proteome</keyword>
<accession>A0A3D8T8G2</accession>
<keyword evidence="1" id="KW-0539">Nucleus</keyword>
<dbReference type="SUPFAM" id="SSF57701">
    <property type="entry name" value="Zn2/Cys6 DNA-binding domain"/>
    <property type="match status" value="1"/>
</dbReference>
<evidence type="ECO:0000256" key="1">
    <source>
        <dbReference type="ARBA" id="ARBA00023242"/>
    </source>
</evidence>
<evidence type="ECO:0000259" key="3">
    <source>
        <dbReference type="PROSITE" id="PS50048"/>
    </source>
</evidence>
<comment type="caution">
    <text evidence="4">The sequence shown here is derived from an EMBL/GenBank/DDBJ whole genome shotgun (WGS) entry which is preliminary data.</text>
</comment>
<dbReference type="EMBL" id="PDLN01000001">
    <property type="protein sequence ID" value="RDW94859.1"/>
    <property type="molecule type" value="Genomic_DNA"/>
</dbReference>
<protein>
    <recommendedName>
        <fullName evidence="3">Zn(2)-C6 fungal-type domain-containing protein</fullName>
    </recommendedName>
</protein>
<dbReference type="GO" id="GO:0008270">
    <property type="term" value="F:zinc ion binding"/>
    <property type="evidence" value="ECO:0007669"/>
    <property type="project" value="InterPro"/>
</dbReference>
<feature type="region of interest" description="Disordered" evidence="2">
    <location>
        <begin position="504"/>
        <end position="531"/>
    </location>
</feature>
<dbReference type="AlphaFoldDB" id="A0A3D8T8G2"/>
<name>A0A3D8T8G2_9HELO</name>
<feature type="region of interest" description="Disordered" evidence="2">
    <location>
        <begin position="1"/>
        <end position="24"/>
    </location>
</feature>
<proteinExistence type="predicted"/>
<dbReference type="OrthoDB" id="416217at2759"/>
<dbReference type="PANTHER" id="PTHR47657:SF14">
    <property type="entry name" value="ZN(2)-C6 FUNGAL-TYPE DOMAIN-CONTAINING PROTEIN"/>
    <property type="match status" value="1"/>
</dbReference>
<dbReference type="Proteomes" id="UP000256328">
    <property type="component" value="Unassembled WGS sequence"/>
</dbReference>
<dbReference type="Pfam" id="PF11951">
    <property type="entry name" value="Fungal_trans_2"/>
    <property type="match status" value="1"/>
</dbReference>
<dbReference type="CDD" id="cd00067">
    <property type="entry name" value="GAL4"/>
    <property type="match status" value="1"/>
</dbReference>
<reference evidence="4 5" key="1">
    <citation type="journal article" date="2018" name="IMA Fungus">
        <title>IMA Genome-F 9: Draft genome sequence of Annulohypoxylon stygium, Aspergillus mulundensis, Berkeleyomyces basicola (syn. Thielaviopsis basicola), Ceratocystis smalleyi, two Cercospora beticola strains, Coleophoma cylindrospora, Fusarium fracticaudum, Phialophora cf. hyalina, and Morchella septimelata.</title>
        <authorList>
            <person name="Wingfield B.D."/>
            <person name="Bills G.F."/>
            <person name="Dong Y."/>
            <person name="Huang W."/>
            <person name="Nel W.J."/>
            <person name="Swalarsk-Parry B.S."/>
            <person name="Vaghefi N."/>
            <person name="Wilken P.M."/>
            <person name="An Z."/>
            <person name="de Beer Z.W."/>
            <person name="De Vos L."/>
            <person name="Chen L."/>
            <person name="Duong T.A."/>
            <person name="Gao Y."/>
            <person name="Hammerbacher A."/>
            <person name="Kikkert J.R."/>
            <person name="Li Y."/>
            <person name="Li H."/>
            <person name="Li K."/>
            <person name="Li Q."/>
            <person name="Liu X."/>
            <person name="Ma X."/>
            <person name="Naidoo K."/>
            <person name="Pethybridge S.J."/>
            <person name="Sun J."/>
            <person name="Steenkamp E.T."/>
            <person name="van der Nest M.A."/>
            <person name="van Wyk S."/>
            <person name="Wingfield M.J."/>
            <person name="Xiong C."/>
            <person name="Yue Q."/>
            <person name="Zhang X."/>
        </authorList>
    </citation>
    <scope>NUCLEOTIDE SEQUENCE [LARGE SCALE GENOMIC DNA]</scope>
    <source>
        <strain evidence="4 5">BP5796</strain>
    </source>
</reference>